<dbReference type="NCBIfam" id="NF033634">
    <property type="entry name" value="SLATT_1"/>
    <property type="match status" value="1"/>
</dbReference>
<accession>A0A6S6R269</accession>
<reference evidence="1 2" key="1">
    <citation type="journal article" date="2016" name="Int. J. Syst. Evol. Microbiol.">
        <title>Descriptions of Anaerotaenia torta gen. nov., sp. nov. and Anaerocolumna cellulosilytica gen. nov., sp. nov. isolated from a methanogenic reactor of cattle waste.</title>
        <authorList>
            <person name="Uek A."/>
            <person name="Ohtaki Y."/>
            <person name="Kaku N."/>
            <person name="Ueki K."/>
        </authorList>
    </citation>
    <scope>NUCLEOTIDE SEQUENCE [LARGE SCALE GENOMIC DNA]</scope>
    <source>
        <strain evidence="1 2">SN021</strain>
    </source>
</reference>
<sequence length="204" mass="23325">MGYIEKLVNGFVNSSIKNSWGSYKGSKDITSHEKDYVVKMLDFIEKDSIRFRTSNLLKWYIDKAESSKRMYYIFNITALISNAAIPILALSNNNGEAKIFVSILAAIAGVSLSINNLGHYKENWTNYRKCAEGIKQAVSVYSIKKETYLTLNKGKNDLTPANEKYIVKLEQELLTEIDMIVSLEGKRWFEIHSKQEEEMDASQQ</sequence>
<name>A0A6S6R269_9FIRM</name>
<dbReference type="EMBL" id="AP023367">
    <property type="protein sequence ID" value="BCJ93410.1"/>
    <property type="molecule type" value="Genomic_DNA"/>
</dbReference>
<dbReference type="KEGG" id="acel:acsn021_09790"/>
<proteinExistence type="predicted"/>
<dbReference type="AlphaFoldDB" id="A0A6S6R269"/>
<organism evidence="1 2">
    <name type="scientific">Anaerocolumna cellulosilytica</name>
    <dbReference type="NCBI Taxonomy" id="433286"/>
    <lineage>
        <taxon>Bacteria</taxon>
        <taxon>Bacillati</taxon>
        <taxon>Bacillota</taxon>
        <taxon>Clostridia</taxon>
        <taxon>Lachnospirales</taxon>
        <taxon>Lachnospiraceae</taxon>
        <taxon>Anaerocolumna</taxon>
    </lineage>
</organism>
<keyword evidence="2" id="KW-1185">Reference proteome</keyword>
<gene>
    <name evidence="1" type="ORF">acsn021_09790</name>
</gene>
<evidence type="ECO:0000313" key="1">
    <source>
        <dbReference type="EMBL" id="BCJ93410.1"/>
    </source>
</evidence>
<evidence type="ECO:0000313" key="2">
    <source>
        <dbReference type="Proteomes" id="UP000515561"/>
    </source>
</evidence>
<protein>
    <submittedName>
        <fullName evidence="1">Uncharacterized protein</fullName>
    </submittedName>
</protein>
<dbReference type="InterPro" id="IPR025325">
    <property type="entry name" value="DUF4231"/>
</dbReference>
<dbReference type="RefSeq" id="WP_184090563.1">
    <property type="nucleotide sequence ID" value="NZ_AP023367.1"/>
</dbReference>
<dbReference type="Pfam" id="PF14015">
    <property type="entry name" value="DUF4231"/>
    <property type="match status" value="1"/>
</dbReference>
<dbReference type="Proteomes" id="UP000515561">
    <property type="component" value="Chromosome"/>
</dbReference>